<accession>A0A1W0A3W7</accession>
<feature type="transmembrane region" description="Helical" evidence="1">
    <location>
        <begin position="55"/>
        <end position="77"/>
    </location>
</feature>
<sequence>MDLKISYAWIISASLAALIPVEPTMTIDPQCQIENIDFLIICNLGDVAIGSVSRLLLLCGIAIACNFLCFSFVRVLWRNIGILQAHPYLYQVGLAIFLCNKSGRLMVYTISATLNGILSYHSESRWFDIKTWRIYLFKHAKDDYTTNPRYLKAIPLKS</sequence>
<protein>
    <submittedName>
        <fullName evidence="2">Uncharacterized protein</fullName>
    </submittedName>
</protein>
<reference evidence="2 3" key="1">
    <citation type="journal article" date="2014" name="Genome Biol. Evol.">
        <title>The secreted proteins of Achlya hypogyna and Thraustotheca clavata identify the ancestral oomycete secretome and reveal gene acquisitions by horizontal gene transfer.</title>
        <authorList>
            <person name="Misner I."/>
            <person name="Blouin N."/>
            <person name="Leonard G."/>
            <person name="Richards T.A."/>
            <person name="Lane C.E."/>
        </authorList>
    </citation>
    <scope>NUCLEOTIDE SEQUENCE [LARGE SCALE GENOMIC DNA]</scope>
    <source>
        <strain evidence="2 3">ATCC 34112</strain>
    </source>
</reference>
<evidence type="ECO:0000313" key="2">
    <source>
        <dbReference type="EMBL" id="OQS04881.1"/>
    </source>
</evidence>
<keyword evidence="3" id="KW-1185">Reference proteome</keyword>
<dbReference type="EMBL" id="JNBS01000536">
    <property type="protein sequence ID" value="OQS04881.1"/>
    <property type="molecule type" value="Genomic_DNA"/>
</dbReference>
<proteinExistence type="predicted"/>
<dbReference type="Proteomes" id="UP000243217">
    <property type="component" value="Unassembled WGS sequence"/>
</dbReference>
<comment type="caution">
    <text evidence="2">The sequence shown here is derived from an EMBL/GenBank/DDBJ whole genome shotgun (WGS) entry which is preliminary data.</text>
</comment>
<gene>
    <name evidence="2" type="ORF">THRCLA_02915</name>
</gene>
<name>A0A1W0A3W7_9STRA</name>
<keyword evidence="1" id="KW-0472">Membrane</keyword>
<keyword evidence="1" id="KW-1133">Transmembrane helix</keyword>
<keyword evidence="1" id="KW-0812">Transmembrane</keyword>
<organism evidence="2 3">
    <name type="scientific">Thraustotheca clavata</name>
    <dbReference type="NCBI Taxonomy" id="74557"/>
    <lineage>
        <taxon>Eukaryota</taxon>
        <taxon>Sar</taxon>
        <taxon>Stramenopiles</taxon>
        <taxon>Oomycota</taxon>
        <taxon>Saprolegniomycetes</taxon>
        <taxon>Saprolegniales</taxon>
        <taxon>Achlyaceae</taxon>
        <taxon>Thraustotheca</taxon>
    </lineage>
</organism>
<dbReference type="AlphaFoldDB" id="A0A1W0A3W7"/>
<evidence type="ECO:0000256" key="1">
    <source>
        <dbReference type="SAM" id="Phobius"/>
    </source>
</evidence>
<evidence type="ECO:0000313" key="3">
    <source>
        <dbReference type="Proteomes" id="UP000243217"/>
    </source>
</evidence>